<evidence type="ECO:0000313" key="1">
    <source>
        <dbReference type="EMBL" id="PWZ31033.1"/>
    </source>
</evidence>
<dbReference type="EMBL" id="NCVQ01000004">
    <property type="protein sequence ID" value="PWZ31033.1"/>
    <property type="molecule type" value="Genomic_DNA"/>
</dbReference>
<name>A0A3L6FDL7_MAIZE</name>
<proteinExistence type="predicted"/>
<protein>
    <submittedName>
        <fullName evidence="1">Uncharacterized protein</fullName>
    </submittedName>
</protein>
<gene>
    <name evidence="1" type="ORF">Zm00014a_005505</name>
</gene>
<sequence>MKLSDANLAPEKKYAHNRLQAEMEAFLRTKDDESASHTTALREARLINVTAAATSSSPVEVDAEPLLPIAAAERKRERDHDGRTDEIQLDWIKVSGPDASVVRGRVNRREDVRRGNAERATNPIAF</sequence>
<reference evidence="1" key="1">
    <citation type="journal article" date="2018" name="Nat. Genet.">
        <title>Extensive intraspecific gene order and gene structural variations between Mo17 and other maize genomes.</title>
        <authorList>
            <person name="Sun S."/>
            <person name="Zhou Y."/>
            <person name="Chen J."/>
            <person name="Shi J."/>
            <person name="Zhao H."/>
            <person name="Zhao H."/>
            <person name="Song W."/>
            <person name="Zhang M."/>
            <person name="Cui Y."/>
            <person name="Dong X."/>
            <person name="Liu H."/>
            <person name="Ma X."/>
            <person name="Jiao Y."/>
            <person name="Wang B."/>
            <person name="Wei X."/>
            <person name="Stein J.C."/>
            <person name="Glaubitz J.C."/>
            <person name="Lu F."/>
            <person name="Yu G."/>
            <person name="Liang C."/>
            <person name="Fengler K."/>
            <person name="Li B."/>
            <person name="Rafalski A."/>
            <person name="Schnable P.S."/>
            <person name="Ware D.H."/>
            <person name="Buckler E.S."/>
            <person name="Lai J."/>
        </authorList>
    </citation>
    <scope>NUCLEOTIDE SEQUENCE [LARGE SCALE GENOMIC DNA]</scope>
    <source>
        <tissue evidence="1">Seedling</tissue>
    </source>
</reference>
<dbReference type="AlphaFoldDB" id="A0A3L6FDL7"/>
<organism evidence="1">
    <name type="scientific">Zea mays</name>
    <name type="common">Maize</name>
    <dbReference type="NCBI Taxonomy" id="4577"/>
    <lineage>
        <taxon>Eukaryota</taxon>
        <taxon>Viridiplantae</taxon>
        <taxon>Streptophyta</taxon>
        <taxon>Embryophyta</taxon>
        <taxon>Tracheophyta</taxon>
        <taxon>Spermatophyta</taxon>
        <taxon>Magnoliopsida</taxon>
        <taxon>Liliopsida</taxon>
        <taxon>Poales</taxon>
        <taxon>Poaceae</taxon>
        <taxon>PACMAD clade</taxon>
        <taxon>Panicoideae</taxon>
        <taxon>Andropogonodae</taxon>
        <taxon>Andropogoneae</taxon>
        <taxon>Tripsacinae</taxon>
        <taxon>Zea</taxon>
    </lineage>
</organism>
<accession>A0A3L6FDL7</accession>
<dbReference type="Proteomes" id="UP000251960">
    <property type="component" value="Chromosome 3"/>
</dbReference>
<comment type="caution">
    <text evidence="1">The sequence shown here is derived from an EMBL/GenBank/DDBJ whole genome shotgun (WGS) entry which is preliminary data.</text>
</comment>